<organism evidence="3 4">
    <name type="scientific">Durusdinium trenchii</name>
    <dbReference type="NCBI Taxonomy" id="1381693"/>
    <lineage>
        <taxon>Eukaryota</taxon>
        <taxon>Sar</taxon>
        <taxon>Alveolata</taxon>
        <taxon>Dinophyceae</taxon>
        <taxon>Suessiales</taxon>
        <taxon>Symbiodiniaceae</taxon>
        <taxon>Durusdinium</taxon>
    </lineage>
</organism>
<dbReference type="Proteomes" id="UP001642484">
    <property type="component" value="Unassembled WGS sequence"/>
</dbReference>
<gene>
    <name evidence="3" type="ORF">CCMP2556_LOCUS37011</name>
</gene>
<reference evidence="3 4" key="1">
    <citation type="submission" date="2024-02" db="EMBL/GenBank/DDBJ databases">
        <authorList>
            <person name="Chen Y."/>
            <person name="Shah S."/>
            <person name="Dougan E. K."/>
            <person name="Thang M."/>
            <person name="Chan C."/>
        </authorList>
    </citation>
    <scope>NUCLEOTIDE SEQUENCE [LARGE SCALE GENOMIC DNA]</scope>
</reference>
<protein>
    <submittedName>
        <fullName evidence="3">Uncharacterized protein</fullName>
    </submittedName>
</protein>
<feature type="transmembrane region" description="Helical" evidence="2">
    <location>
        <begin position="97"/>
        <end position="117"/>
    </location>
</feature>
<name>A0ABP0PHM2_9DINO</name>
<feature type="region of interest" description="Disordered" evidence="1">
    <location>
        <begin position="250"/>
        <end position="273"/>
    </location>
</feature>
<evidence type="ECO:0000256" key="1">
    <source>
        <dbReference type="SAM" id="MobiDB-lite"/>
    </source>
</evidence>
<feature type="transmembrane region" description="Helical" evidence="2">
    <location>
        <begin position="12"/>
        <end position="32"/>
    </location>
</feature>
<feature type="compositionally biased region" description="Acidic residues" evidence="1">
    <location>
        <begin position="326"/>
        <end position="362"/>
    </location>
</feature>
<proteinExistence type="predicted"/>
<evidence type="ECO:0000313" key="3">
    <source>
        <dbReference type="EMBL" id="CAK9075138.1"/>
    </source>
</evidence>
<keyword evidence="2" id="KW-0472">Membrane</keyword>
<keyword evidence="4" id="KW-1185">Reference proteome</keyword>
<feature type="compositionally biased region" description="Basic and acidic residues" evidence="1">
    <location>
        <begin position="315"/>
        <end position="325"/>
    </location>
</feature>
<feature type="region of interest" description="Disordered" evidence="1">
    <location>
        <begin position="288"/>
        <end position="399"/>
    </location>
</feature>
<feature type="compositionally biased region" description="Low complexity" evidence="1">
    <location>
        <begin position="260"/>
        <end position="271"/>
    </location>
</feature>
<feature type="compositionally biased region" description="Acidic residues" evidence="1">
    <location>
        <begin position="369"/>
        <end position="396"/>
    </location>
</feature>
<keyword evidence="2" id="KW-1133">Transmembrane helix</keyword>
<comment type="caution">
    <text evidence="3">The sequence shown here is derived from an EMBL/GenBank/DDBJ whole genome shotgun (WGS) entry which is preliminary data.</text>
</comment>
<sequence>MRAKQREWILSGLRSFGAPMAVATLVSLLFAVPGLDWSSPLDHFECFSGKMEVTQAEWRAGRSAMPFDVDISPGMDLLTPAGFCNSLFYAASLRPGAGHMTAPVCSTWVFMSRGSTLRSRTRPLGRKDSQAVRDGNILAARAIILCLIAASKCVWWVLEQPSSSIFELHPLFQQMVRMLRVHRLSINMSDFGAPTVKRTILYSSHREVNDLLDHTVEPRLEAEGRDKSKARKKERRVKYVPCKKKKIEHIFTTPEKKNKGGSASSRASSLDSKQKAEAHLASLKDILDDSFDDSSTDSDIDELLEGTKGGEGAEDSGKSGGKDKSEAEEEDDSGSDEESSCEAEDEEGEPAEESNQEEADEEGSGKNESDDDGSSEEGEESEEEGSDDDDEVESEPEAWFYMRVGVSYKQKEITSESMSIKAKKNLDPELRASLTDADDGILRPGALPKIQTASAAGNKALLDSLAKVTAAPTKKKEKVEAEEVEPKTWAEKASDSLGDLLQDAAKARTLSIKLGPVQYASELALQMKNHANHLEKLYHNIRVALDKKSDDKTYKKLLNQVAEGATFTTKSQAAANAFLKPPSKKKKKETSTGGTKTGDKAPDKAAEVVDHPLPHRALQSFAGLGSSGKCVANAERDRHRPNVNFERLIPLTIHGDGAQFYRNDENFVWSVSSAFSVKGCVKDVLLFKYPVRASANIIISEVVAWSISVALEGILPETGFYGESFDPSTYRFKMNGSQAANGWKACFFAMKADLKARAQLHHFPRYYQCNQMCDRCLASQGKGCPVEMHYKNFSPTKAWDLTLIDHPGYVLRERLSLSPWLCMEGFQIECMSYDFLHNMYLGTGRDFFASGLKTLVECGVYRDTGLTQLDDILCHIEHRIRAKCKEHKISLPTKPHLCSTALNGDDDYAELSSRFKAAHVKVSLWWLAVESQSAADAAPEDELLNMLAYTAYNLQRCIEVFDRGGLVLSEDEAKEASHCLHMHLVRFAWLADHYFKRRVMMYKIRCKHHYLWHTAWEVSRWRLNANLFHTFQEESFLGKIKAVAVKCHGRSCTARVYQRYFLTLAMCLHEYKKQELKVDA</sequence>
<keyword evidence="2" id="KW-0812">Transmembrane</keyword>
<feature type="compositionally biased region" description="Acidic residues" evidence="1">
    <location>
        <begin position="288"/>
        <end position="304"/>
    </location>
</feature>
<accession>A0ABP0PHM2</accession>
<dbReference type="EMBL" id="CAXAMN010023095">
    <property type="protein sequence ID" value="CAK9075138.1"/>
    <property type="molecule type" value="Genomic_DNA"/>
</dbReference>
<evidence type="ECO:0000313" key="4">
    <source>
        <dbReference type="Proteomes" id="UP001642484"/>
    </source>
</evidence>
<evidence type="ECO:0000256" key="2">
    <source>
        <dbReference type="SAM" id="Phobius"/>
    </source>
</evidence>
<feature type="transmembrane region" description="Helical" evidence="2">
    <location>
        <begin position="138"/>
        <end position="158"/>
    </location>
</feature>
<feature type="region of interest" description="Disordered" evidence="1">
    <location>
        <begin position="576"/>
        <end position="604"/>
    </location>
</feature>